<dbReference type="RefSeq" id="WP_106774405.1">
    <property type="nucleotide sequence ID" value="NZ_PXYK01000025.1"/>
</dbReference>
<dbReference type="Proteomes" id="UP000241229">
    <property type="component" value="Unassembled WGS sequence"/>
</dbReference>
<evidence type="ECO:0000313" key="1">
    <source>
        <dbReference type="EMBL" id="PSJ55826.1"/>
    </source>
</evidence>
<proteinExistence type="predicted"/>
<keyword evidence="2" id="KW-1185">Reference proteome</keyword>
<dbReference type="InterPro" id="IPR006175">
    <property type="entry name" value="YjgF/YER057c/UK114"/>
</dbReference>
<gene>
    <name evidence="1" type="ORF">C7I84_22185</name>
</gene>
<dbReference type="Gene3D" id="3.30.1330.40">
    <property type="entry name" value="RutC-like"/>
    <property type="match status" value="1"/>
</dbReference>
<evidence type="ECO:0000313" key="2">
    <source>
        <dbReference type="Proteomes" id="UP000241229"/>
    </source>
</evidence>
<organism evidence="1 2">
    <name type="scientific">Kumtagia ephedrae</name>
    <dbReference type="NCBI Taxonomy" id="2116701"/>
    <lineage>
        <taxon>Bacteria</taxon>
        <taxon>Pseudomonadati</taxon>
        <taxon>Pseudomonadota</taxon>
        <taxon>Alphaproteobacteria</taxon>
        <taxon>Hyphomicrobiales</taxon>
        <taxon>Phyllobacteriaceae</taxon>
        <taxon>Kumtagia</taxon>
    </lineage>
</organism>
<dbReference type="Pfam" id="PF01042">
    <property type="entry name" value="Ribonuc_L-PSP"/>
    <property type="match status" value="1"/>
</dbReference>
<evidence type="ECO:0008006" key="3">
    <source>
        <dbReference type="Google" id="ProtNLM"/>
    </source>
</evidence>
<name>A0A2P7S067_9HYPH</name>
<dbReference type="EMBL" id="PXYK01000025">
    <property type="protein sequence ID" value="PSJ55826.1"/>
    <property type="molecule type" value="Genomic_DNA"/>
</dbReference>
<dbReference type="CDD" id="cd02198">
    <property type="entry name" value="YjgH_like"/>
    <property type="match status" value="1"/>
</dbReference>
<comment type="caution">
    <text evidence="1">The sequence shown here is derived from an EMBL/GenBank/DDBJ whole genome shotgun (WGS) entry which is preliminary data.</text>
</comment>
<sequence>MKRTVAAPEFAHYPEAWHLSPVLDTGDFVFLSGQTGWRPDDTVASDPEEQFRDVFEFLKANLAAAGLSFADVVEMTSYHIELKKHLPAFVKVKDEYVSAPYPAWSAIGVSEFISDGTLVEVRVIARR</sequence>
<dbReference type="PANTHER" id="PTHR11803">
    <property type="entry name" value="2-IMINOBUTANOATE/2-IMINOPROPANOATE DEAMINASE RIDA"/>
    <property type="match status" value="1"/>
</dbReference>
<dbReference type="InterPro" id="IPR038743">
    <property type="entry name" value="YjgH-like"/>
</dbReference>
<dbReference type="InterPro" id="IPR035959">
    <property type="entry name" value="RutC-like_sf"/>
</dbReference>
<dbReference type="SUPFAM" id="SSF55298">
    <property type="entry name" value="YjgF-like"/>
    <property type="match status" value="1"/>
</dbReference>
<dbReference type="PANTHER" id="PTHR11803:SF44">
    <property type="entry name" value="RUTC FAMILY PROTEIN YJGH"/>
    <property type="match status" value="1"/>
</dbReference>
<reference evidence="1 2" key="1">
    <citation type="submission" date="2018-03" db="EMBL/GenBank/DDBJ databases">
        <title>The draft genome of Mesorhizobium sp. 6GN-30.</title>
        <authorList>
            <person name="Liu L."/>
            <person name="Li L."/>
            <person name="Wang T."/>
            <person name="Zhang X."/>
            <person name="Liang L."/>
        </authorList>
    </citation>
    <scope>NUCLEOTIDE SEQUENCE [LARGE SCALE GENOMIC DNA]</scope>
    <source>
        <strain evidence="1 2">6GN30</strain>
    </source>
</reference>
<accession>A0A2P7S067</accession>
<dbReference type="GO" id="GO:0019239">
    <property type="term" value="F:deaminase activity"/>
    <property type="evidence" value="ECO:0007669"/>
    <property type="project" value="TreeGrafter"/>
</dbReference>
<dbReference type="GO" id="GO:0005829">
    <property type="term" value="C:cytosol"/>
    <property type="evidence" value="ECO:0007669"/>
    <property type="project" value="TreeGrafter"/>
</dbReference>
<dbReference type="OrthoDB" id="9809792at2"/>
<dbReference type="AlphaFoldDB" id="A0A2P7S067"/>
<protein>
    <recommendedName>
        <fullName evidence="3">RidA family protein</fullName>
    </recommendedName>
</protein>